<protein>
    <submittedName>
        <fullName evidence="4">DUF5916 domain-containing protein</fullName>
    </submittedName>
</protein>
<accession>A0ABW3SQA5</accession>
<name>A0ABW3SQA5_9BACT</name>
<proteinExistence type="predicted"/>
<dbReference type="Pfam" id="PF19313">
    <property type="entry name" value="DUF5916"/>
    <property type="match status" value="1"/>
</dbReference>
<dbReference type="CDD" id="cd09618">
    <property type="entry name" value="CBM9_like_2"/>
    <property type="match status" value="1"/>
</dbReference>
<feature type="domain" description="DUF5916" evidence="3">
    <location>
        <begin position="243"/>
        <end position="835"/>
    </location>
</feature>
<feature type="domain" description="Carbohydrate-binding" evidence="2">
    <location>
        <begin position="52"/>
        <end position="232"/>
    </location>
</feature>
<dbReference type="Gene3D" id="2.60.40.1190">
    <property type="match status" value="1"/>
</dbReference>
<evidence type="ECO:0000259" key="2">
    <source>
        <dbReference type="Pfam" id="PF06452"/>
    </source>
</evidence>
<dbReference type="InterPro" id="IPR045670">
    <property type="entry name" value="DUF5916"/>
</dbReference>
<dbReference type="Proteomes" id="UP001597094">
    <property type="component" value="Unassembled WGS sequence"/>
</dbReference>
<gene>
    <name evidence="4" type="ORF">ACFQ2O_11530</name>
</gene>
<reference evidence="5" key="1">
    <citation type="journal article" date="2019" name="Int. J. Syst. Evol. Microbiol.">
        <title>The Global Catalogue of Microorganisms (GCM) 10K type strain sequencing project: providing services to taxonomists for standard genome sequencing and annotation.</title>
        <authorList>
            <consortium name="The Broad Institute Genomics Platform"/>
            <consortium name="The Broad Institute Genome Sequencing Center for Infectious Disease"/>
            <person name="Wu L."/>
            <person name="Ma J."/>
        </authorList>
    </citation>
    <scope>NUCLEOTIDE SEQUENCE [LARGE SCALE GENOMIC DNA]</scope>
    <source>
        <strain evidence="5">JCM 31319</strain>
    </source>
</reference>
<evidence type="ECO:0000256" key="1">
    <source>
        <dbReference type="SAM" id="SignalP"/>
    </source>
</evidence>
<dbReference type="SUPFAM" id="SSF49344">
    <property type="entry name" value="CBD9-like"/>
    <property type="match status" value="1"/>
</dbReference>
<keyword evidence="5" id="KW-1185">Reference proteome</keyword>
<evidence type="ECO:0000313" key="4">
    <source>
        <dbReference type="EMBL" id="MFD1186840.1"/>
    </source>
</evidence>
<dbReference type="InterPro" id="IPR010502">
    <property type="entry name" value="Carb-bd_dom_fam9"/>
</dbReference>
<organism evidence="4 5">
    <name type="scientific">Pontibacter rugosus</name>
    <dbReference type="NCBI Taxonomy" id="1745966"/>
    <lineage>
        <taxon>Bacteria</taxon>
        <taxon>Pseudomonadati</taxon>
        <taxon>Bacteroidota</taxon>
        <taxon>Cytophagia</taxon>
        <taxon>Cytophagales</taxon>
        <taxon>Hymenobacteraceae</taxon>
        <taxon>Pontibacter</taxon>
    </lineage>
</organism>
<sequence>MKTNLLLPIWLIYCCLACCLVQAQDQKQGQTKKYSYPQKSLKALRVQQTPKIDGILDESIWQEAEIATQFIKNRPNPGPIEKHPTEVRILYDDAAIYIGAVMHDVSQDSIYRELGRRDDLGNTDFFGVFLDTYLDELNGFGFFITPAGVQLDARYSSNGEDWSWNAVWESSARLNKTSWVAEFKIPYSAIRFSSKAEQVWGLNFMRNRQSTREGFFWNYVDPAIDGFANQWGKLEGLQNIEAPLRLSLTPYISAFMERYPVEQEGTGNITHKQDYNLSGGLDLKYGINDAFTLDMTLVPDFSQVQSDNRVLNLSPFEQQFSENRPFFLEGTELFNKGGFFYSRRIGGRPVNASLIDNELYQDYKVIENPIETKMINGTKISGRTESGLGIGIFNAVVGEQYATLEDAEGNKVELKTQPLTNYNIAVFDQSLKNNSYITLVNTNVMRQGSAYDANLTGMLFRIANKGNKYAVDGKAALSQKFDAGDVEHGYMYSIGAGKVSGNFQINASHVLRSDKYDPNDMGILFTNNSSAQELNLAYNFYEPFWKLLNLYTNAGAVYERRYLPDDFQNFVIYGNVNGTFKNFMSAGLSVNLEPVVTNDFFEPRVDGRVYAYPVNHTLNGWVSTDYRKKLALDVGVNYRAFKENNRQNFSYEISPRYRVNNQLSFAYSFESGNRQDDMGYVSRVKYEDEQGNLLRDPDVVFGLRKVNSVNNTLSGSYIFNNRMSLRLRAWHNWSKVIYSDFFMLQHNGSLEPYKYEPEESPDLNYNSFNLDMVYSWWFAPGSEISIVWKNAFEENVHVVEPRYVDNFSHTLRAPQSSTFSIKVLYYLDYLTLKRKLAKP</sequence>
<evidence type="ECO:0000259" key="3">
    <source>
        <dbReference type="Pfam" id="PF19313"/>
    </source>
</evidence>
<evidence type="ECO:0000313" key="5">
    <source>
        <dbReference type="Proteomes" id="UP001597094"/>
    </source>
</evidence>
<keyword evidence="1" id="KW-0732">Signal</keyword>
<comment type="caution">
    <text evidence="4">The sequence shown here is derived from an EMBL/GenBank/DDBJ whole genome shotgun (WGS) entry which is preliminary data.</text>
</comment>
<dbReference type="EMBL" id="JBHTLD010000096">
    <property type="protein sequence ID" value="MFD1186840.1"/>
    <property type="molecule type" value="Genomic_DNA"/>
</dbReference>
<dbReference type="RefSeq" id="WP_377527570.1">
    <property type="nucleotide sequence ID" value="NZ_JBHTLD010000096.1"/>
</dbReference>
<feature type="signal peptide" evidence="1">
    <location>
        <begin position="1"/>
        <end position="23"/>
    </location>
</feature>
<dbReference type="Pfam" id="PF06452">
    <property type="entry name" value="CBM9_1"/>
    <property type="match status" value="1"/>
</dbReference>
<feature type="chain" id="PRO_5047501952" evidence="1">
    <location>
        <begin position="24"/>
        <end position="839"/>
    </location>
</feature>